<dbReference type="InterPro" id="IPR018089">
    <property type="entry name" value="OMPdecase_AS"/>
</dbReference>
<dbReference type="Pfam" id="PF00215">
    <property type="entry name" value="OMPdecase"/>
    <property type="match status" value="1"/>
</dbReference>
<evidence type="ECO:0000256" key="7">
    <source>
        <dbReference type="NCBIfam" id="TIGR02127"/>
    </source>
</evidence>
<dbReference type="GO" id="GO:0004590">
    <property type="term" value="F:orotidine-5'-phosphate decarboxylase activity"/>
    <property type="evidence" value="ECO:0007669"/>
    <property type="project" value="UniProtKB-UniRule"/>
</dbReference>
<accession>A0A1D9DZ36</accession>
<dbReference type="Gene3D" id="3.20.20.70">
    <property type="entry name" value="Aldolase class I"/>
    <property type="match status" value="1"/>
</dbReference>
<evidence type="ECO:0000256" key="5">
    <source>
        <dbReference type="ARBA" id="ARBA00023239"/>
    </source>
</evidence>
<keyword evidence="5" id="KW-0456">Lyase</keyword>
<proteinExistence type="inferred from homology"/>
<dbReference type="KEGG" id="rpla:A4Z71_03565"/>
<protein>
    <recommendedName>
        <fullName evidence="7">Orotidine-5'-phosphate decarboxylase</fullName>
        <ecNumber evidence="7">4.1.1.23</ecNumber>
    </recommendedName>
</protein>
<dbReference type="InterPro" id="IPR013785">
    <property type="entry name" value="Aldolase_TIM"/>
</dbReference>
<feature type="domain" description="Orotidine 5'-phosphate decarboxylase" evidence="8">
    <location>
        <begin position="18"/>
        <end position="274"/>
    </location>
</feature>
<evidence type="ECO:0000256" key="3">
    <source>
        <dbReference type="ARBA" id="ARBA00022793"/>
    </source>
</evidence>
<dbReference type="GO" id="GO:0044205">
    <property type="term" value="P:'de novo' UMP biosynthetic process"/>
    <property type="evidence" value="ECO:0007669"/>
    <property type="project" value="UniProtKB-UniPathway"/>
</dbReference>
<dbReference type="SUPFAM" id="SSF51366">
    <property type="entry name" value="Ribulose-phoshate binding barrel"/>
    <property type="match status" value="1"/>
</dbReference>
<dbReference type="UniPathway" id="UPA00070">
    <property type="reaction ID" value="UER00120"/>
</dbReference>
<name>A0A1D9DZ36_9MICO</name>
<dbReference type="GO" id="GO:0006207">
    <property type="term" value="P:'de novo' pyrimidine nucleobase biosynthetic process"/>
    <property type="evidence" value="ECO:0007669"/>
    <property type="project" value="InterPro"/>
</dbReference>
<evidence type="ECO:0000313" key="10">
    <source>
        <dbReference type="Proteomes" id="UP000243784"/>
    </source>
</evidence>
<dbReference type="EMBL" id="CP015208">
    <property type="protein sequence ID" value="AOY56061.1"/>
    <property type="molecule type" value="Genomic_DNA"/>
</dbReference>
<dbReference type="InterPro" id="IPR011060">
    <property type="entry name" value="RibuloseP-bd_barrel"/>
</dbReference>
<dbReference type="STRING" id="535712.A4Z71_03565"/>
<dbReference type="InterPro" id="IPR011995">
    <property type="entry name" value="OMPdecase_type-2"/>
</dbReference>
<comment type="catalytic activity">
    <reaction evidence="6">
        <text>orotidine 5'-phosphate + H(+) = UMP + CO2</text>
        <dbReference type="Rhea" id="RHEA:11596"/>
        <dbReference type="ChEBI" id="CHEBI:15378"/>
        <dbReference type="ChEBI" id="CHEBI:16526"/>
        <dbReference type="ChEBI" id="CHEBI:57538"/>
        <dbReference type="ChEBI" id="CHEBI:57865"/>
        <dbReference type="EC" id="4.1.1.23"/>
    </reaction>
</comment>
<dbReference type="SMART" id="SM00934">
    <property type="entry name" value="OMPdecase"/>
    <property type="match status" value="1"/>
</dbReference>
<dbReference type="CDD" id="cd04725">
    <property type="entry name" value="OMP_decarboxylase_like"/>
    <property type="match status" value="1"/>
</dbReference>
<dbReference type="InterPro" id="IPR001754">
    <property type="entry name" value="OMPdeCOase_dom"/>
</dbReference>
<keyword evidence="4" id="KW-0665">Pyrimidine biosynthesis</keyword>
<comment type="similarity">
    <text evidence="2">Belongs to the OMP decarboxylase family. Type 2 subfamily.</text>
</comment>
<evidence type="ECO:0000256" key="6">
    <source>
        <dbReference type="ARBA" id="ARBA00049157"/>
    </source>
</evidence>
<evidence type="ECO:0000256" key="1">
    <source>
        <dbReference type="ARBA" id="ARBA00004861"/>
    </source>
</evidence>
<sequence>MPTSFGEKLAATFERHGQLCVGIDPHASLLDDWGLPQTVDGLREFSFRVLEAVQGQVGIVKPQVSFFERFGSAGFAVLEEVAQRAQAANLTVIMDAKRGDIGTTMAAYFEAWLGKSAPFVCDALTVNPFLGLESLSDQMSDALERGKGLIVLVATSNPEGASIQKSSTQGETISAQLWRKLQTINGVTAAAGARFGSFGAVVGATLDVNAFGLSDLKVGQPIAATPILAPGFGAQGAELFDARRIFGNAADQVIFSVSRSVLSAGNLGLAGAIASAKLELEKGLAVD</sequence>
<dbReference type="PANTHER" id="PTHR43375:SF1">
    <property type="entry name" value="OROTIDINE 5'-PHOSPHATE DECARBOXYLASE"/>
    <property type="match status" value="1"/>
</dbReference>
<dbReference type="OrthoDB" id="9808470at2"/>
<dbReference type="RefSeq" id="WP_070954571.1">
    <property type="nucleotide sequence ID" value="NZ_CP015208.1"/>
</dbReference>
<evidence type="ECO:0000259" key="8">
    <source>
        <dbReference type="SMART" id="SM00934"/>
    </source>
</evidence>
<reference evidence="9 10" key="1">
    <citation type="journal article" date="2016" name="Biochim. Biophys. Acta">
        <title>Photochemical characterization of actinorhodopsin and its functional existence in the natural host.</title>
        <authorList>
            <person name="Nakamura S."/>
            <person name="Kikukawa T."/>
            <person name="Tamogami J."/>
            <person name="Kamiya M."/>
            <person name="Aizawa T."/>
            <person name="Hahn M.W."/>
            <person name="Ihara K."/>
            <person name="Kamo N."/>
            <person name="Demura M."/>
        </authorList>
    </citation>
    <scope>NUCLEOTIDE SEQUENCE [LARGE SCALE GENOMIC DNA]</scope>
    <source>
        <strain evidence="9 10">MWH-Dar1</strain>
    </source>
</reference>
<evidence type="ECO:0000256" key="4">
    <source>
        <dbReference type="ARBA" id="ARBA00022975"/>
    </source>
</evidence>
<keyword evidence="3" id="KW-0210">Decarboxylase</keyword>
<dbReference type="PROSITE" id="PS00156">
    <property type="entry name" value="OMPDECASE"/>
    <property type="match status" value="1"/>
</dbReference>
<dbReference type="NCBIfam" id="TIGR02127">
    <property type="entry name" value="pyrF_sub2"/>
    <property type="match status" value="1"/>
</dbReference>
<evidence type="ECO:0000256" key="2">
    <source>
        <dbReference type="ARBA" id="ARBA00008847"/>
    </source>
</evidence>
<dbReference type="EC" id="4.1.1.23" evidence="7"/>
<keyword evidence="10" id="KW-1185">Reference proteome</keyword>
<evidence type="ECO:0000313" key="9">
    <source>
        <dbReference type="EMBL" id="AOY56061.1"/>
    </source>
</evidence>
<dbReference type="Proteomes" id="UP000243784">
    <property type="component" value="Chromosome"/>
</dbReference>
<dbReference type="AlphaFoldDB" id="A0A1D9DZ36"/>
<dbReference type="PANTHER" id="PTHR43375">
    <property type="entry name" value="OROTIDINE 5'-PHOSPHATE DECARBOXYLASE"/>
    <property type="match status" value="1"/>
</dbReference>
<gene>
    <name evidence="9" type="ORF">A4Z71_03565</name>
</gene>
<organism evidence="9 10">
    <name type="scientific">Candidatus Rhodoluna planktonica</name>
    <dbReference type="NCBI Taxonomy" id="535712"/>
    <lineage>
        <taxon>Bacteria</taxon>
        <taxon>Bacillati</taxon>
        <taxon>Actinomycetota</taxon>
        <taxon>Actinomycetes</taxon>
        <taxon>Micrococcales</taxon>
        <taxon>Microbacteriaceae</taxon>
        <taxon>Luna cluster</taxon>
        <taxon>Luna-1 subcluster</taxon>
        <taxon>Rhodoluna</taxon>
    </lineage>
</organism>
<comment type="pathway">
    <text evidence="1">Pyrimidine metabolism; UMP biosynthesis via de novo pathway; UMP from orotate: step 2/2.</text>
</comment>